<evidence type="ECO:0000313" key="2">
    <source>
        <dbReference type="Proteomes" id="UP000564885"/>
    </source>
</evidence>
<accession>A0A849I4L6</accession>
<proteinExistence type="predicted"/>
<name>A0A849I4L6_9HYPH</name>
<dbReference type="EMBL" id="JABEPP010000006">
    <property type="protein sequence ID" value="NNM74776.1"/>
    <property type="molecule type" value="Genomic_DNA"/>
</dbReference>
<dbReference type="Proteomes" id="UP000564885">
    <property type="component" value="Unassembled WGS sequence"/>
</dbReference>
<reference evidence="1 2" key="1">
    <citation type="submission" date="2020-04" db="EMBL/GenBank/DDBJ databases">
        <title>Enterovirga sp. isolate from soil.</title>
        <authorList>
            <person name="Chea S."/>
            <person name="Kim D.-U."/>
        </authorList>
    </citation>
    <scope>NUCLEOTIDE SEQUENCE [LARGE SCALE GENOMIC DNA]</scope>
    <source>
        <strain evidence="1 2">DB1703</strain>
    </source>
</reference>
<evidence type="ECO:0000313" key="1">
    <source>
        <dbReference type="EMBL" id="NNM74776.1"/>
    </source>
</evidence>
<protein>
    <submittedName>
        <fullName evidence="1">Uncharacterized protein</fullName>
    </submittedName>
</protein>
<comment type="caution">
    <text evidence="1">The sequence shown here is derived from an EMBL/GenBank/DDBJ whole genome shotgun (WGS) entry which is preliminary data.</text>
</comment>
<keyword evidence="2" id="KW-1185">Reference proteome</keyword>
<gene>
    <name evidence="1" type="ORF">HJG44_20655</name>
</gene>
<dbReference type="AlphaFoldDB" id="A0A849I4L6"/>
<organism evidence="1 2">
    <name type="scientific">Enterovirga aerilata</name>
    <dbReference type="NCBI Taxonomy" id="2730920"/>
    <lineage>
        <taxon>Bacteria</taxon>
        <taxon>Pseudomonadati</taxon>
        <taxon>Pseudomonadota</taxon>
        <taxon>Alphaproteobacteria</taxon>
        <taxon>Hyphomicrobiales</taxon>
        <taxon>Methylobacteriaceae</taxon>
        <taxon>Enterovirga</taxon>
    </lineage>
</organism>
<sequence length="59" mass="6467">MMVETVHPSDVTEALRIVVNRLVGAGIDPNTIVHSLLKVADEVTERCREIEAAPKQEVS</sequence>